<dbReference type="GeneID" id="36332414"/>
<feature type="transmembrane region" description="Helical" evidence="1">
    <location>
        <begin position="43"/>
        <end position="61"/>
    </location>
</feature>
<organism evidence="2 3">
    <name type="scientific">Postia placenta MAD-698-R-SB12</name>
    <dbReference type="NCBI Taxonomy" id="670580"/>
    <lineage>
        <taxon>Eukaryota</taxon>
        <taxon>Fungi</taxon>
        <taxon>Dikarya</taxon>
        <taxon>Basidiomycota</taxon>
        <taxon>Agaricomycotina</taxon>
        <taxon>Agaricomycetes</taxon>
        <taxon>Polyporales</taxon>
        <taxon>Adustoporiaceae</taxon>
        <taxon>Rhodonia</taxon>
    </lineage>
</organism>
<protein>
    <submittedName>
        <fullName evidence="2">Uncharacterized protein</fullName>
    </submittedName>
</protein>
<dbReference type="OrthoDB" id="2730829at2759"/>
<sequence>ISSFKQFHSNECRPRDIVGVFLNWGLHGALCVQMLYILFCAEWVFTILLSMAVFALLLDNAVSPTYYEVSSTIFYFVIPVLSALIAAMVQVFYAWRMWLLSNRKLLILAGVVGWLGGSALVDIIIAVAMYILLRKLRRGEQESDILLNRLVKHVVGSGMVTGNHLPVTE</sequence>
<keyword evidence="1" id="KW-0812">Transmembrane</keyword>
<feature type="transmembrane region" description="Helical" evidence="1">
    <location>
        <begin position="73"/>
        <end position="93"/>
    </location>
</feature>
<keyword evidence="1" id="KW-1133">Transmembrane helix</keyword>
<dbReference type="Proteomes" id="UP000194127">
    <property type="component" value="Unassembled WGS sequence"/>
</dbReference>
<evidence type="ECO:0000256" key="1">
    <source>
        <dbReference type="SAM" id="Phobius"/>
    </source>
</evidence>
<reference evidence="2 3" key="1">
    <citation type="submission" date="2017-04" db="EMBL/GenBank/DDBJ databases">
        <title>Genome Sequence of the Model Brown-Rot Fungus Postia placenta SB12.</title>
        <authorList>
            <consortium name="DOE Joint Genome Institute"/>
            <person name="Gaskell J."/>
            <person name="Kersten P."/>
            <person name="Larrondo L.F."/>
            <person name="Canessa P."/>
            <person name="Martinez D."/>
            <person name="Hibbett D."/>
            <person name="Schmoll M."/>
            <person name="Kubicek C.P."/>
            <person name="Martinez A.T."/>
            <person name="Yadav J."/>
            <person name="Master E."/>
            <person name="Magnuson J.K."/>
            <person name="James T."/>
            <person name="Yaver D."/>
            <person name="Berka R."/>
            <person name="Labutti K."/>
            <person name="Lipzen A."/>
            <person name="Aerts A."/>
            <person name="Barry K."/>
            <person name="Henrissat B."/>
            <person name="Blanchette R."/>
            <person name="Grigoriev I."/>
            <person name="Cullen D."/>
        </authorList>
    </citation>
    <scope>NUCLEOTIDE SEQUENCE [LARGE SCALE GENOMIC DNA]</scope>
    <source>
        <strain evidence="2 3">MAD-698-R-SB12</strain>
    </source>
</reference>
<dbReference type="AlphaFoldDB" id="A0A1X6MJB5"/>
<evidence type="ECO:0000313" key="2">
    <source>
        <dbReference type="EMBL" id="OSX56419.1"/>
    </source>
</evidence>
<feature type="transmembrane region" description="Helical" evidence="1">
    <location>
        <begin position="105"/>
        <end position="133"/>
    </location>
</feature>
<dbReference type="EMBL" id="KZ110613">
    <property type="protein sequence ID" value="OSX56419.1"/>
    <property type="molecule type" value="Genomic_DNA"/>
</dbReference>
<dbReference type="RefSeq" id="XP_024333213.1">
    <property type="nucleotide sequence ID" value="XM_024487465.1"/>
</dbReference>
<name>A0A1X6MJB5_9APHY</name>
<proteinExistence type="predicted"/>
<keyword evidence="3" id="KW-1185">Reference proteome</keyword>
<accession>A0A1X6MJB5</accession>
<keyword evidence="1" id="KW-0472">Membrane</keyword>
<feature type="non-terminal residue" evidence="2">
    <location>
        <position position="1"/>
    </location>
</feature>
<gene>
    <name evidence="2" type="ORF">POSPLADRAFT_1159842</name>
</gene>
<evidence type="ECO:0000313" key="3">
    <source>
        <dbReference type="Proteomes" id="UP000194127"/>
    </source>
</evidence>